<gene>
    <name evidence="1" type="ORF">EIKCOROL_02457</name>
</gene>
<comment type="caution">
    <text evidence="1">The sequence shown here is derived from an EMBL/GenBank/DDBJ whole genome shotgun (WGS) entry which is preliminary data.</text>
</comment>
<dbReference type="HOGENOM" id="CLU_3061125_0_0_4"/>
<dbReference type="Proteomes" id="UP000005837">
    <property type="component" value="Unassembled WGS sequence"/>
</dbReference>
<accession>C0DYJ3</accession>
<sequence length="53" mass="5766">MIAEAVVLFTVFDGDFCPFADDGAAVFFLKAQGFDFLPTLFVLCRTDLVQVGS</sequence>
<proteinExistence type="predicted"/>
<dbReference type="AlphaFoldDB" id="C0DYJ3"/>
<reference evidence="1 2" key="1">
    <citation type="submission" date="2009-01" db="EMBL/GenBank/DDBJ databases">
        <authorList>
            <person name="Fulton L."/>
            <person name="Clifton S."/>
            <person name="Chinwalla A.T."/>
            <person name="Mitreva M."/>
            <person name="Sodergren E."/>
            <person name="Weinstock G."/>
            <person name="Clifton S."/>
            <person name="Dooling D.J."/>
            <person name="Fulton B."/>
            <person name="Minx P."/>
            <person name="Pepin K.H."/>
            <person name="Johnson M."/>
            <person name="Bhonagiri V."/>
            <person name="Nash W.E."/>
            <person name="Mardis E.R."/>
            <person name="Wilson R.K."/>
        </authorList>
    </citation>
    <scope>NUCLEOTIDE SEQUENCE [LARGE SCALE GENOMIC DNA]</scope>
    <source>
        <strain evidence="1 2">ATCC 23834</strain>
    </source>
</reference>
<name>C0DYJ3_EIKCO</name>
<dbReference type="EMBL" id="ACEA01000053">
    <property type="protein sequence ID" value="EEG22912.1"/>
    <property type="molecule type" value="Genomic_DNA"/>
</dbReference>
<evidence type="ECO:0000313" key="2">
    <source>
        <dbReference type="Proteomes" id="UP000005837"/>
    </source>
</evidence>
<organism evidence="1 2">
    <name type="scientific">Eikenella corrodens ATCC 23834</name>
    <dbReference type="NCBI Taxonomy" id="546274"/>
    <lineage>
        <taxon>Bacteria</taxon>
        <taxon>Pseudomonadati</taxon>
        <taxon>Pseudomonadota</taxon>
        <taxon>Betaproteobacteria</taxon>
        <taxon>Neisseriales</taxon>
        <taxon>Neisseriaceae</taxon>
        <taxon>Eikenella</taxon>
    </lineage>
</organism>
<protein>
    <submittedName>
        <fullName evidence="1">Uncharacterized protein</fullName>
    </submittedName>
</protein>
<evidence type="ECO:0000313" key="1">
    <source>
        <dbReference type="EMBL" id="EEG22912.1"/>
    </source>
</evidence>